<evidence type="ECO:0000313" key="2">
    <source>
        <dbReference type="EMBL" id="GAA3623528.1"/>
    </source>
</evidence>
<evidence type="ECO:0000256" key="1">
    <source>
        <dbReference type="SAM" id="MobiDB-lite"/>
    </source>
</evidence>
<gene>
    <name evidence="2" type="ORF">GCM10022236_27380</name>
</gene>
<dbReference type="EMBL" id="BAABAB010000018">
    <property type="protein sequence ID" value="GAA3623528.1"/>
    <property type="molecule type" value="Genomic_DNA"/>
</dbReference>
<keyword evidence="3" id="KW-1185">Reference proteome</keyword>
<sequence>MGGGLGDQSLTTVGGGTDASDLMNGKCHVISAAWFSLAGVYSDANAYLASLWPRVRAERLLTFEAGSGRLGCIGEREEQGVTLGVDLDAVVVRTSSAQKSLMGGEQYRVGLAELTKQPSRSLDVGHDKGHGSRRQRPVRRKLLIKRPAHMATRI</sequence>
<accession>A0ABP7A2A1</accession>
<evidence type="ECO:0000313" key="3">
    <source>
        <dbReference type="Proteomes" id="UP001501490"/>
    </source>
</evidence>
<comment type="caution">
    <text evidence="2">The sequence shown here is derived from an EMBL/GenBank/DDBJ whole genome shotgun (WGS) entry which is preliminary data.</text>
</comment>
<proteinExistence type="predicted"/>
<dbReference type="Proteomes" id="UP001501490">
    <property type="component" value="Unassembled WGS sequence"/>
</dbReference>
<protein>
    <submittedName>
        <fullName evidence="2">Uncharacterized protein</fullName>
    </submittedName>
</protein>
<organism evidence="2 3">
    <name type="scientific">Microlunatus ginsengisoli</name>
    <dbReference type="NCBI Taxonomy" id="363863"/>
    <lineage>
        <taxon>Bacteria</taxon>
        <taxon>Bacillati</taxon>
        <taxon>Actinomycetota</taxon>
        <taxon>Actinomycetes</taxon>
        <taxon>Propionibacteriales</taxon>
        <taxon>Propionibacteriaceae</taxon>
        <taxon>Microlunatus</taxon>
    </lineage>
</organism>
<feature type="region of interest" description="Disordered" evidence="1">
    <location>
        <begin position="119"/>
        <end position="138"/>
    </location>
</feature>
<reference evidence="3" key="1">
    <citation type="journal article" date="2019" name="Int. J. Syst. Evol. Microbiol.">
        <title>The Global Catalogue of Microorganisms (GCM) 10K type strain sequencing project: providing services to taxonomists for standard genome sequencing and annotation.</title>
        <authorList>
            <consortium name="The Broad Institute Genomics Platform"/>
            <consortium name="The Broad Institute Genome Sequencing Center for Infectious Disease"/>
            <person name="Wu L."/>
            <person name="Ma J."/>
        </authorList>
    </citation>
    <scope>NUCLEOTIDE SEQUENCE [LARGE SCALE GENOMIC DNA]</scope>
    <source>
        <strain evidence="3">JCM 16929</strain>
    </source>
</reference>
<name>A0ABP7A2A1_9ACTN</name>